<dbReference type="InterPro" id="IPR006059">
    <property type="entry name" value="SBP"/>
</dbReference>
<evidence type="ECO:0000313" key="4">
    <source>
        <dbReference type="Proteomes" id="UP001216674"/>
    </source>
</evidence>
<accession>A0ABT6AHK2</accession>
<organism evidence="3 4">
    <name type="scientific">Cupriavidus basilensis</name>
    <dbReference type="NCBI Taxonomy" id="68895"/>
    <lineage>
        <taxon>Bacteria</taxon>
        <taxon>Pseudomonadati</taxon>
        <taxon>Pseudomonadota</taxon>
        <taxon>Betaproteobacteria</taxon>
        <taxon>Burkholderiales</taxon>
        <taxon>Burkholderiaceae</taxon>
        <taxon>Cupriavidus</taxon>
    </lineage>
</organism>
<dbReference type="PROSITE" id="PS51318">
    <property type="entry name" value="TAT"/>
    <property type="match status" value="1"/>
</dbReference>
<evidence type="ECO:0000256" key="1">
    <source>
        <dbReference type="ARBA" id="ARBA00004418"/>
    </source>
</evidence>
<comment type="subcellular location">
    <subcellularLocation>
        <location evidence="1">Periplasm</location>
    </subcellularLocation>
</comment>
<gene>
    <name evidence="3" type="ORF">P3W85_03800</name>
</gene>
<evidence type="ECO:0000256" key="2">
    <source>
        <dbReference type="ARBA" id="ARBA00008520"/>
    </source>
</evidence>
<evidence type="ECO:0000313" key="3">
    <source>
        <dbReference type="EMBL" id="MDF3832080.1"/>
    </source>
</evidence>
<dbReference type="RefSeq" id="WP_276263786.1">
    <property type="nucleotide sequence ID" value="NZ_JARJLM010000065.1"/>
</dbReference>
<comment type="caution">
    <text evidence="3">The sequence shown here is derived from an EMBL/GenBank/DDBJ whole genome shotgun (WGS) entry which is preliminary data.</text>
</comment>
<protein>
    <submittedName>
        <fullName evidence="3">Extracellular solute-binding protein</fullName>
    </submittedName>
</protein>
<dbReference type="Gene3D" id="3.40.190.10">
    <property type="entry name" value="Periplasmic binding protein-like II"/>
    <property type="match status" value="1"/>
</dbReference>
<dbReference type="InterPro" id="IPR006311">
    <property type="entry name" value="TAT_signal"/>
</dbReference>
<keyword evidence="4" id="KW-1185">Reference proteome</keyword>
<dbReference type="SUPFAM" id="SSF53850">
    <property type="entry name" value="Periplasmic binding protein-like II"/>
    <property type="match status" value="1"/>
</dbReference>
<dbReference type="Pfam" id="PF01547">
    <property type="entry name" value="SBP_bac_1"/>
    <property type="match status" value="1"/>
</dbReference>
<dbReference type="EMBL" id="JARJLM010000065">
    <property type="protein sequence ID" value="MDF3832080.1"/>
    <property type="molecule type" value="Genomic_DNA"/>
</dbReference>
<sequence>MKDDLKSAPISPDLPIARIRYSPRHGATGTFTCPDARRRRVLQAATAAALAAGLGPFVLPRRARAARRTLKILQWNHFVPGYDKWFDNTYVKAWGERNDTEVIVDHVGIPALATRAAAEVSAQKGHDLFMFLSPAPVYEEQVIDHREIYEECQRKHGKPVELAIKSTYNPKTKKYFGFSDSFVPDPINFRKDLWDEIGMAPPDSWDDVLSAGRQIKRKRNIPVGIGLSAELDTAMAMRTILFAFGGSVQDERHSVVLNSKNTLEAIKFVKALYQDTMTPEVLAWDPSSNNRAMLAGKISLCLNAISITREGENKNIPVTPDIWLTQALRGPVRRIGMEHVMDCYVIWKFAENIEGAKRFLADYIDNFRQGFLGSEFYNFPCFPSTVPDLQKLIAEDPKARPHDKYKVLASLMNQATNDGYPGYANAATDEIFNTWVLNTMFAKAATGNESPENALRDAEAACKRIYAKWREKGLV</sequence>
<dbReference type="PANTHER" id="PTHR43649:SF12">
    <property type="entry name" value="DIACETYLCHITOBIOSE BINDING PROTEIN DASA"/>
    <property type="match status" value="1"/>
</dbReference>
<proteinExistence type="inferred from homology"/>
<reference evidence="3 4" key="1">
    <citation type="submission" date="2023-03" db="EMBL/GenBank/DDBJ databases">
        <title>Draft assemblies of triclosan tolerant bacteria isolated from returned activated sludge.</title>
        <authorList>
            <person name="Van Hamelsveld S."/>
        </authorList>
    </citation>
    <scope>NUCLEOTIDE SEQUENCE [LARGE SCALE GENOMIC DNA]</scope>
    <source>
        <strain evidence="3 4">GW210010_S58</strain>
    </source>
</reference>
<dbReference type="InterPro" id="IPR050490">
    <property type="entry name" value="Bact_solute-bd_prot1"/>
</dbReference>
<dbReference type="PANTHER" id="PTHR43649">
    <property type="entry name" value="ARABINOSE-BINDING PROTEIN-RELATED"/>
    <property type="match status" value="1"/>
</dbReference>
<name>A0ABT6AHK2_9BURK</name>
<dbReference type="Proteomes" id="UP001216674">
    <property type="component" value="Unassembled WGS sequence"/>
</dbReference>
<comment type="similarity">
    <text evidence="2">Belongs to the bacterial solute-binding protein 1 family.</text>
</comment>